<dbReference type="AlphaFoldDB" id="A0A1X1WFG3"/>
<dbReference type="EMBL" id="LQPC01000042">
    <property type="protein sequence ID" value="ORV85355.1"/>
    <property type="molecule type" value="Genomic_DNA"/>
</dbReference>
<evidence type="ECO:0000313" key="2">
    <source>
        <dbReference type="Proteomes" id="UP000193622"/>
    </source>
</evidence>
<dbReference type="Proteomes" id="UP000193622">
    <property type="component" value="Unassembled WGS sequence"/>
</dbReference>
<sequence length="75" mass="8403">MPALDCGHRDPWTCRHDTVTVTDQYIDGFRDAALHLLASGMTPAPNLDAMRALWRRGGAERDLVRAIAERWEIAA</sequence>
<evidence type="ECO:0000313" key="1">
    <source>
        <dbReference type="EMBL" id="ORV85355.1"/>
    </source>
</evidence>
<proteinExistence type="predicted"/>
<gene>
    <name evidence="1" type="ORF">AWC12_20655</name>
</gene>
<accession>A0A1X1WFG3</accession>
<reference evidence="1 2" key="1">
    <citation type="submission" date="2016-01" db="EMBL/GenBank/DDBJ databases">
        <title>The new phylogeny of the genus Mycobacterium.</title>
        <authorList>
            <person name="Tarcisio F."/>
            <person name="Conor M."/>
            <person name="Antonella G."/>
            <person name="Elisabetta G."/>
            <person name="Giulia F.S."/>
            <person name="Sara T."/>
            <person name="Anna F."/>
            <person name="Clotilde B."/>
            <person name="Roberto B."/>
            <person name="Veronica D.S."/>
            <person name="Fabio R."/>
            <person name="Monica P."/>
            <person name="Olivier J."/>
            <person name="Enrico T."/>
            <person name="Nicola S."/>
        </authorList>
    </citation>
    <scope>NUCLEOTIDE SEQUENCE [LARGE SCALE GENOMIC DNA]</scope>
    <source>
        <strain evidence="1 2">DSM 45541</strain>
    </source>
</reference>
<protein>
    <submittedName>
        <fullName evidence="1">Uncharacterized protein</fullName>
    </submittedName>
</protein>
<name>A0A1X1WFG3_MYCIR</name>
<comment type="caution">
    <text evidence="1">The sequence shown here is derived from an EMBL/GenBank/DDBJ whole genome shotgun (WGS) entry which is preliminary data.</text>
</comment>
<organism evidence="1 2">
    <name type="scientific">Mycolicibacterium iranicum</name>
    <name type="common">Mycobacterium iranicum</name>
    <dbReference type="NCBI Taxonomy" id="912594"/>
    <lineage>
        <taxon>Bacteria</taxon>
        <taxon>Bacillati</taxon>
        <taxon>Actinomycetota</taxon>
        <taxon>Actinomycetes</taxon>
        <taxon>Mycobacteriales</taxon>
        <taxon>Mycobacteriaceae</taxon>
        <taxon>Mycolicibacterium</taxon>
    </lineage>
</organism>